<evidence type="ECO:0000313" key="2">
    <source>
        <dbReference type="EMBL" id="CUU59587.1"/>
    </source>
</evidence>
<feature type="compositionally biased region" description="Polar residues" evidence="1">
    <location>
        <begin position="75"/>
        <end position="84"/>
    </location>
</feature>
<evidence type="ECO:0000313" key="3">
    <source>
        <dbReference type="Proteomes" id="UP000198802"/>
    </source>
</evidence>
<protein>
    <recommendedName>
        <fullName evidence="4">F5/8 type C domain-containing protein</fullName>
    </recommendedName>
</protein>
<reference evidence="3" key="1">
    <citation type="submission" date="2015-11" db="EMBL/GenBank/DDBJ databases">
        <authorList>
            <person name="Varghese N."/>
        </authorList>
    </citation>
    <scope>NUCLEOTIDE SEQUENCE [LARGE SCALE GENOMIC DNA]</scope>
    <source>
        <strain evidence="3">DSM 45899</strain>
    </source>
</reference>
<keyword evidence="3" id="KW-1185">Reference proteome</keyword>
<dbReference type="Gene3D" id="2.60.120.260">
    <property type="entry name" value="Galactose-binding domain-like"/>
    <property type="match status" value="1"/>
</dbReference>
<organism evidence="2 3">
    <name type="scientific">Parafrankia irregularis</name>
    <dbReference type="NCBI Taxonomy" id="795642"/>
    <lineage>
        <taxon>Bacteria</taxon>
        <taxon>Bacillati</taxon>
        <taxon>Actinomycetota</taxon>
        <taxon>Actinomycetes</taxon>
        <taxon>Frankiales</taxon>
        <taxon>Frankiaceae</taxon>
        <taxon>Parafrankia</taxon>
    </lineage>
</organism>
<evidence type="ECO:0000256" key="1">
    <source>
        <dbReference type="SAM" id="MobiDB-lite"/>
    </source>
</evidence>
<name>A0A0S4QVQ3_9ACTN</name>
<proteinExistence type="predicted"/>
<feature type="region of interest" description="Disordered" evidence="1">
    <location>
        <begin position="1"/>
        <end position="98"/>
    </location>
</feature>
<dbReference type="Proteomes" id="UP000198802">
    <property type="component" value="Unassembled WGS sequence"/>
</dbReference>
<sequence>MSSPPAGPGASQQDRSPCLPGAPAGASRTPQGRIRIGRGTRPDGLTPIPITQLLGTDATGGSSLHGSRGGHPGEETSSATSSQELAAPRVLPSGSGLADAPVRCHCGRESPPQSRFCRCGQMLAPAQSDLRPDDPRPAAAPVPSRGLGSSLERAGERRRFDREMRRAATGRSGYSRPLALRVVAFRTTLVVVLMVVALASASTTTRSWAADRLSTVLPGSYREIDEFASVRVDPEMDERPGYLAQRAVDGSRNRAWMTAWNPTAEIGESCPKTAGRSATLVLRFPSAVRVDRVSIRAGLPRNDPEAPVQAQPKQIGIQLDDQCWTKDLSDSGEPQVLKGVAGRDVRIARVWIVDTFDHSNGSGTFVAISEIDFSTGG</sequence>
<evidence type="ECO:0008006" key="4">
    <source>
        <dbReference type="Google" id="ProtNLM"/>
    </source>
</evidence>
<dbReference type="AlphaFoldDB" id="A0A0S4QVQ3"/>
<gene>
    <name evidence="2" type="ORF">Ga0074812_12957</name>
</gene>
<accession>A0A0S4QVQ3</accession>
<feature type="region of interest" description="Disordered" evidence="1">
    <location>
        <begin position="126"/>
        <end position="158"/>
    </location>
</feature>
<dbReference type="RefSeq" id="WP_091283766.1">
    <property type="nucleotide sequence ID" value="NZ_FAOZ01000029.1"/>
</dbReference>
<dbReference type="EMBL" id="FAOZ01000029">
    <property type="protein sequence ID" value="CUU59587.1"/>
    <property type="molecule type" value="Genomic_DNA"/>
</dbReference>